<accession>A0AAW0ANA5</accession>
<dbReference type="Proteomes" id="UP001383192">
    <property type="component" value="Unassembled WGS sequence"/>
</dbReference>
<gene>
    <name evidence="2" type="ORF">VNI00_019264</name>
</gene>
<proteinExistence type="predicted"/>
<dbReference type="AlphaFoldDB" id="A0AAW0ANA5"/>
<reference evidence="2 3" key="1">
    <citation type="submission" date="2024-01" db="EMBL/GenBank/DDBJ databases">
        <title>A draft genome for a cacao thread blight-causing isolate of Paramarasmius palmivorus.</title>
        <authorList>
            <person name="Baruah I.K."/>
            <person name="Bukari Y."/>
            <person name="Amoako-Attah I."/>
            <person name="Meinhardt L.W."/>
            <person name="Bailey B.A."/>
            <person name="Cohen S.P."/>
        </authorList>
    </citation>
    <scope>NUCLEOTIDE SEQUENCE [LARGE SCALE GENOMIC DNA]</scope>
    <source>
        <strain evidence="2 3">GH-12</strain>
    </source>
</reference>
<feature type="region of interest" description="Disordered" evidence="1">
    <location>
        <begin position="1"/>
        <end position="24"/>
    </location>
</feature>
<evidence type="ECO:0000256" key="1">
    <source>
        <dbReference type="SAM" id="MobiDB-lite"/>
    </source>
</evidence>
<evidence type="ECO:0000313" key="3">
    <source>
        <dbReference type="Proteomes" id="UP001383192"/>
    </source>
</evidence>
<protein>
    <submittedName>
        <fullName evidence="2">Uncharacterized protein</fullName>
    </submittedName>
</protein>
<organism evidence="2 3">
    <name type="scientific">Paramarasmius palmivorus</name>
    <dbReference type="NCBI Taxonomy" id="297713"/>
    <lineage>
        <taxon>Eukaryota</taxon>
        <taxon>Fungi</taxon>
        <taxon>Dikarya</taxon>
        <taxon>Basidiomycota</taxon>
        <taxon>Agaricomycotina</taxon>
        <taxon>Agaricomycetes</taxon>
        <taxon>Agaricomycetidae</taxon>
        <taxon>Agaricales</taxon>
        <taxon>Marasmiineae</taxon>
        <taxon>Marasmiaceae</taxon>
        <taxon>Paramarasmius</taxon>
    </lineage>
</organism>
<keyword evidence="3" id="KW-1185">Reference proteome</keyword>
<comment type="caution">
    <text evidence="2">The sequence shown here is derived from an EMBL/GenBank/DDBJ whole genome shotgun (WGS) entry which is preliminary data.</text>
</comment>
<name>A0AAW0ANA5_9AGAR</name>
<dbReference type="EMBL" id="JAYKXP010000343">
    <property type="protein sequence ID" value="KAK7014791.1"/>
    <property type="molecule type" value="Genomic_DNA"/>
</dbReference>
<evidence type="ECO:0000313" key="2">
    <source>
        <dbReference type="EMBL" id="KAK7014791.1"/>
    </source>
</evidence>
<sequence>MTTPTPDAIRRSPRKATSIQHGPRRQICQKCVGPDRHYRVDCLDHSGSAKRAKRLQKAREQREQLAQVAQGASSARPGIVLEPAVHLFCILEYLD</sequence>